<dbReference type="AlphaFoldDB" id="A0A2T4CN52"/>
<protein>
    <recommendedName>
        <fullName evidence="7">Lipoprotein</fullName>
    </recommendedName>
</protein>
<reference evidence="5 6" key="1">
    <citation type="submission" date="2018-03" db="EMBL/GenBank/DDBJ databases">
        <title>Cross-interface Injection: A General Nanoliter Liquid Handling Method Applied to Single Cells Genome Amplification Automated Nanoliter Liquid Handling Applied to Single Cell Multiple Displacement Amplification.</title>
        <authorList>
            <person name="Yun J."/>
            <person name="Xu P."/>
            <person name="Xu J."/>
            <person name="Dai X."/>
            <person name="Wang Y."/>
            <person name="Zheng X."/>
            <person name="Cao C."/>
            <person name="Yi Q."/>
            <person name="Zhu Y."/>
            <person name="Wang L."/>
            <person name="Dong Z."/>
            <person name="Huang Y."/>
            <person name="Huang L."/>
            <person name="Du W."/>
        </authorList>
    </citation>
    <scope>NUCLEOTIDE SEQUENCE [LARGE SCALE GENOMIC DNA]</scope>
    <source>
        <strain evidence="4 5">A12-4</strain>
        <strain evidence="3">Z-D3-2</strain>
        <strain evidence="2 6">Z-E1-2</strain>
    </source>
</reference>
<proteinExistence type="predicted"/>
<evidence type="ECO:0000256" key="1">
    <source>
        <dbReference type="SAM" id="Coils"/>
    </source>
</evidence>
<dbReference type="Proteomes" id="UP000243022">
    <property type="component" value="Unassembled WGS sequence"/>
</dbReference>
<dbReference type="EMBL" id="PYVN01000044">
    <property type="protein sequence ID" value="PTB86053.1"/>
    <property type="molecule type" value="Genomic_DNA"/>
</dbReference>
<evidence type="ECO:0000313" key="4">
    <source>
        <dbReference type="EMBL" id="PTB89220.1"/>
    </source>
</evidence>
<keyword evidence="1" id="KW-0175">Coiled coil</keyword>
<evidence type="ECO:0000313" key="3">
    <source>
        <dbReference type="EMBL" id="PTB86053.1"/>
    </source>
</evidence>
<organism evidence="2 6">
    <name type="scientific">Pseudidiomarina aestuarii</name>
    <dbReference type="NCBI Taxonomy" id="624146"/>
    <lineage>
        <taxon>Bacteria</taxon>
        <taxon>Pseudomonadati</taxon>
        <taxon>Pseudomonadota</taxon>
        <taxon>Gammaproteobacteria</taxon>
        <taxon>Alteromonadales</taxon>
        <taxon>Idiomarinaceae</taxon>
        <taxon>Pseudidiomarina</taxon>
    </lineage>
</organism>
<dbReference type="PIRSF" id="PIRSF028200">
    <property type="entry name" value="UCP028200"/>
    <property type="match status" value="1"/>
</dbReference>
<dbReference type="InterPro" id="IPR016875">
    <property type="entry name" value="UCP028200"/>
</dbReference>
<evidence type="ECO:0008006" key="7">
    <source>
        <dbReference type="Google" id="ProtNLM"/>
    </source>
</evidence>
<dbReference type="Pfam" id="PF19795">
    <property type="entry name" value="DUF6279"/>
    <property type="match status" value="1"/>
</dbReference>
<evidence type="ECO:0000313" key="5">
    <source>
        <dbReference type="Proteomes" id="UP000242087"/>
    </source>
</evidence>
<dbReference type="Proteomes" id="UP000242087">
    <property type="component" value="Unassembled WGS sequence"/>
</dbReference>
<evidence type="ECO:0000313" key="2">
    <source>
        <dbReference type="EMBL" id="PTB83001.1"/>
    </source>
</evidence>
<feature type="coiled-coil region" evidence="1">
    <location>
        <begin position="116"/>
        <end position="146"/>
    </location>
</feature>
<evidence type="ECO:0000313" key="6">
    <source>
        <dbReference type="Proteomes" id="UP000243022"/>
    </source>
</evidence>
<dbReference type="EMBL" id="PYVS01000028">
    <property type="protein sequence ID" value="PTB83001.1"/>
    <property type="molecule type" value="Genomic_DNA"/>
</dbReference>
<gene>
    <name evidence="4" type="ORF">C9927_02285</name>
    <name evidence="3" type="ORF">C9940_03975</name>
    <name evidence="2" type="ORF">C9986_01785</name>
</gene>
<accession>A0A2T4CN52</accession>
<comment type="caution">
    <text evidence="2">The sequence shown here is derived from an EMBL/GenBank/DDBJ whole genome shotgun (WGS) entry which is preliminary data.</text>
</comment>
<name>A0A2T4CN52_9GAMM</name>
<dbReference type="EMBL" id="PYVF01000021">
    <property type="protein sequence ID" value="PTB89220.1"/>
    <property type="molecule type" value="Genomic_DNA"/>
</dbReference>
<dbReference type="PROSITE" id="PS51257">
    <property type="entry name" value="PROKAR_LIPOPROTEIN"/>
    <property type="match status" value="1"/>
</dbReference>
<sequence>MRKWFSVVAGLALLTGCSTQLGYKFADTLIEWRLSEYVDLTSEQEQRIDPVIDELHLWHARSELPLYRQQLMTLRQRIANDELVEVDMQLLLNDAYSLWDRIRYQIEPYAQEFLPMLSAEQRQQVYEKLAEQLDERRERIAERTQEEAYERTQERLEENVESWLGSIRSGQRRYLARWLQERDDMRLDWLAYNERVQSEFRDVLENAEGEAYQVRLRELILDPQQFRSEQLQRQLVVNQAATATLMFELYQSMDDRQRRHLLRKIDGYIADLDDLIAYYAESE</sequence>